<dbReference type="PANTHER" id="PTHR39160">
    <property type="entry name" value="CELL WALL-BINDING PROTEIN YOCH"/>
    <property type="match status" value="1"/>
</dbReference>
<dbReference type="GO" id="GO:0019867">
    <property type="term" value="C:outer membrane"/>
    <property type="evidence" value="ECO:0007669"/>
    <property type="project" value="InterPro"/>
</dbReference>
<evidence type="ECO:0000313" key="5">
    <source>
        <dbReference type="Proteomes" id="UP000191056"/>
    </source>
</evidence>
<evidence type="ECO:0000256" key="1">
    <source>
        <dbReference type="ARBA" id="ARBA00022729"/>
    </source>
</evidence>
<dbReference type="AlphaFoldDB" id="A0A1V4IY10"/>
<dbReference type="InterPro" id="IPR036908">
    <property type="entry name" value="RlpA-like_sf"/>
</dbReference>
<dbReference type="PANTHER" id="PTHR39160:SF4">
    <property type="entry name" value="RESUSCITATION-PROMOTING FACTOR RPFB"/>
    <property type="match status" value="1"/>
</dbReference>
<dbReference type="Pfam" id="PF07501">
    <property type="entry name" value="G5"/>
    <property type="match status" value="1"/>
</dbReference>
<accession>A0A1V4IY10</accession>
<dbReference type="InterPro" id="IPR007137">
    <property type="entry name" value="DUF348"/>
</dbReference>
<keyword evidence="1" id="KW-0732">Signal</keyword>
<dbReference type="InterPro" id="IPR011098">
    <property type="entry name" value="G5_dom"/>
</dbReference>
<dbReference type="Pfam" id="PF06725">
    <property type="entry name" value="3D"/>
    <property type="match status" value="1"/>
</dbReference>
<evidence type="ECO:0000256" key="2">
    <source>
        <dbReference type="SAM" id="Phobius"/>
    </source>
</evidence>
<dbReference type="GO" id="GO:0009254">
    <property type="term" value="P:peptidoglycan turnover"/>
    <property type="evidence" value="ECO:0007669"/>
    <property type="project" value="InterPro"/>
</dbReference>
<gene>
    <name evidence="4" type="primary">yocH_1</name>
    <name evidence="4" type="ORF">CLCHR_09730</name>
</gene>
<evidence type="ECO:0000313" key="4">
    <source>
        <dbReference type="EMBL" id="OPJ64948.1"/>
    </source>
</evidence>
<dbReference type="EMBL" id="MZGT01000010">
    <property type="protein sequence ID" value="OPJ64948.1"/>
    <property type="molecule type" value="Genomic_DNA"/>
</dbReference>
<sequence>MLHYNARGYKFDKSRIIIYNSKDTLAKGGKLMIEKLKEFTMKSFSNGPKAKILIGAITMLIVVVVAVTIMSMRNTLIISIDGKEETFVTYKGTVKDVLQEKGIQLSEKDKVQPSLESKVSEKETIKLKTAIPVEVKANGVKVQVQTAEDTIEDMLNAEKNTLKEQGIEFDKDVDEVSPSLDSKLGEDVSVQLVKVETKNLVEKETINFDTIVEKDENLDSSVQKVKSDGVNGEKEITYEIIYKDGVEISRNIKSTKTILEPKNEIVVKGTGQVYASRGGESITYKKKLDCEATAYSNHSITATGRTPVRNQGGLSTIAVDPRVIPLGSKVYVEGYGYAIAADTGGAIKGNKIDIYLNSSNECNNWGRRSVNVLIVAYPGQ</sequence>
<comment type="caution">
    <text evidence="4">The sequence shown here is derived from an EMBL/GenBank/DDBJ whole genome shotgun (WGS) entry which is preliminary data.</text>
</comment>
<reference evidence="4 5" key="1">
    <citation type="submission" date="2017-03" db="EMBL/GenBank/DDBJ databases">
        <title>Genome sequence of Clostridium chromiireducens DSM 23318.</title>
        <authorList>
            <person name="Poehlein A."/>
            <person name="Daniel R."/>
        </authorList>
    </citation>
    <scope>NUCLEOTIDE SEQUENCE [LARGE SCALE GENOMIC DNA]</scope>
    <source>
        <strain evidence="4 5">DSM 23318</strain>
    </source>
</reference>
<evidence type="ECO:0000259" key="3">
    <source>
        <dbReference type="PROSITE" id="PS51109"/>
    </source>
</evidence>
<dbReference type="SUPFAM" id="SSF50685">
    <property type="entry name" value="Barwin-like endoglucanases"/>
    <property type="match status" value="1"/>
</dbReference>
<dbReference type="STRING" id="225345.CLCHR_09730"/>
<dbReference type="GO" id="GO:0004553">
    <property type="term" value="F:hydrolase activity, hydrolyzing O-glycosyl compounds"/>
    <property type="evidence" value="ECO:0007669"/>
    <property type="project" value="InterPro"/>
</dbReference>
<dbReference type="SMART" id="SM01208">
    <property type="entry name" value="G5"/>
    <property type="match status" value="1"/>
</dbReference>
<dbReference type="CDD" id="cd22786">
    <property type="entry name" value="DPBB_YuiC-like"/>
    <property type="match status" value="1"/>
</dbReference>
<dbReference type="Gene3D" id="2.40.40.10">
    <property type="entry name" value="RlpA-like domain"/>
    <property type="match status" value="1"/>
</dbReference>
<protein>
    <submittedName>
        <fullName evidence="4">Cell wall-binding protein YocH</fullName>
    </submittedName>
</protein>
<keyword evidence="2" id="KW-0472">Membrane</keyword>
<feature type="transmembrane region" description="Helical" evidence="2">
    <location>
        <begin position="52"/>
        <end position="72"/>
    </location>
</feature>
<dbReference type="PROSITE" id="PS51109">
    <property type="entry name" value="G5"/>
    <property type="match status" value="1"/>
</dbReference>
<dbReference type="InterPro" id="IPR051933">
    <property type="entry name" value="Resuscitation_pf_RpfB"/>
</dbReference>
<keyword evidence="2" id="KW-0812">Transmembrane</keyword>
<dbReference type="Proteomes" id="UP000191056">
    <property type="component" value="Unassembled WGS sequence"/>
</dbReference>
<name>A0A1V4IY10_9CLOT</name>
<dbReference type="Pfam" id="PF03990">
    <property type="entry name" value="DUF348"/>
    <property type="match status" value="2"/>
</dbReference>
<feature type="domain" description="G5" evidence="3">
    <location>
        <begin position="192"/>
        <end position="272"/>
    </location>
</feature>
<proteinExistence type="predicted"/>
<dbReference type="InterPro" id="IPR010611">
    <property type="entry name" value="3D_dom"/>
</dbReference>
<keyword evidence="2" id="KW-1133">Transmembrane helix</keyword>
<organism evidence="4 5">
    <name type="scientific">Clostridium chromiireducens</name>
    <dbReference type="NCBI Taxonomy" id="225345"/>
    <lineage>
        <taxon>Bacteria</taxon>
        <taxon>Bacillati</taxon>
        <taxon>Bacillota</taxon>
        <taxon>Clostridia</taxon>
        <taxon>Eubacteriales</taxon>
        <taxon>Clostridiaceae</taxon>
        <taxon>Clostridium</taxon>
    </lineage>
</organism>
<dbReference type="Gene3D" id="2.20.230.10">
    <property type="entry name" value="Resuscitation-promoting factor rpfb"/>
    <property type="match status" value="1"/>
</dbReference>
<keyword evidence="5" id="KW-1185">Reference proteome</keyword>